<organism evidence="1 2">
    <name type="scientific">Mycena pura</name>
    <dbReference type="NCBI Taxonomy" id="153505"/>
    <lineage>
        <taxon>Eukaryota</taxon>
        <taxon>Fungi</taxon>
        <taxon>Dikarya</taxon>
        <taxon>Basidiomycota</taxon>
        <taxon>Agaricomycotina</taxon>
        <taxon>Agaricomycetes</taxon>
        <taxon>Agaricomycetidae</taxon>
        <taxon>Agaricales</taxon>
        <taxon>Marasmiineae</taxon>
        <taxon>Mycenaceae</taxon>
        <taxon>Mycena</taxon>
    </lineage>
</organism>
<proteinExistence type="predicted"/>
<evidence type="ECO:0000313" key="1">
    <source>
        <dbReference type="EMBL" id="KAJ7209145.1"/>
    </source>
</evidence>
<name>A0AAD6YCI9_9AGAR</name>
<dbReference type="AlphaFoldDB" id="A0AAD6YCI9"/>
<gene>
    <name evidence="1" type="ORF">GGX14DRAFT_566322</name>
</gene>
<evidence type="ECO:0000313" key="2">
    <source>
        <dbReference type="Proteomes" id="UP001219525"/>
    </source>
</evidence>
<comment type="caution">
    <text evidence="1">The sequence shown here is derived from an EMBL/GenBank/DDBJ whole genome shotgun (WGS) entry which is preliminary data.</text>
</comment>
<protein>
    <submittedName>
        <fullName evidence="1">Uncharacterized protein</fullName>
    </submittedName>
</protein>
<keyword evidence="2" id="KW-1185">Reference proteome</keyword>
<dbReference type="Proteomes" id="UP001219525">
    <property type="component" value="Unassembled WGS sequence"/>
</dbReference>
<reference evidence="1" key="1">
    <citation type="submission" date="2023-03" db="EMBL/GenBank/DDBJ databases">
        <title>Massive genome expansion in bonnet fungi (Mycena s.s.) driven by repeated elements and novel gene families across ecological guilds.</title>
        <authorList>
            <consortium name="Lawrence Berkeley National Laboratory"/>
            <person name="Harder C.B."/>
            <person name="Miyauchi S."/>
            <person name="Viragh M."/>
            <person name="Kuo A."/>
            <person name="Thoen E."/>
            <person name="Andreopoulos B."/>
            <person name="Lu D."/>
            <person name="Skrede I."/>
            <person name="Drula E."/>
            <person name="Henrissat B."/>
            <person name="Morin E."/>
            <person name="Kohler A."/>
            <person name="Barry K."/>
            <person name="LaButti K."/>
            <person name="Morin E."/>
            <person name="Salamov A."/>
            <person name="Lipzen A."/>
            <person name="Mereny Z."/>
            <person name="Hegedus B."/>
            <person name="Baldrian P."/>
            <person name="Stursova M."/>
            <person name="Weitz H."/>
            <person name="Taylor A."/>
            <person name="Grigoriev I.V."/>
            <person name="Nagy L.G."/>
            <person name="Martin F."/>
            <person name="Kauserud H."/>
        </authorList>
    </citation>
    <scope>NUCLEOTIDE SEQUENCE</scope>
    <source>
        <strain evidence="1">9144</strain>
    </source>
</reference>
<accession>A0AAD6YCI9</accession>
<dbReference type="EMBL" id="JARJCW010000031">
    <property type="protein sequence ID" value="KAJ7209145.1"/>
    <property type="molecule type" value="Genomic_DNA"/>
</dbReference>
<sequence>MPFILSPLNALRLALCGVSRAHAFGALPTGSRVLPLTAAYRSPTRGVVRRLARPPRRIPFQLQQPPEGRPSGQSRRLFPPNLGIYCPDSHLALDSSPAVVHANGDDH</sequence>